<evidence type="ECO:0000313" key="3">
    <source>
        <dbReference type="Proteomes" id="UP001281761"/>
    </source>
</evidence>
<dbReference type="Proteomes" id="UP001281761">
    <property type="component" value="Unassembled WGS sequence"/>
</dbReference>
<keyword evidence="1" id="KW-1133">Transmembrane helix</keyword>
<comment type="caution">
    <text evidence="2">The sequence shown here is derived from an EMBL/GenBank/DDBJ whole genome shotgun (WGS) entry which is preliminary data.</text>
</comment>
<protein>
    <submittedName>
        <fullName evidence="2">Uncharacterized protein</fullName>
    </submittedName>
</protein>
<gene>
    <name evidence="2" type="ORF">BLNAU_6731</name>
</gene>
<keyword evidence="1" id="KW-0812">Transmembrane</keyword>
<dbReference type="EMBL" id="JARBJD010000039">
    <property type="protein sequence ID" value="KAK2958244.1"/>
    <property type="molecule type" value="Genomic_DNA"/>
</dbReference>
<name>A0ABQ9Y3E6_9EUKA</name>
<sequence length="109" mass="12511">MEEFRRSESEFKNDDVTVQFKIAHSVFNILTSGLSHDFIMIDELFNKKERTKGDWNSEWIVGEMFGATIFGFCMPIFFLILFVTLCDGLYVQRVLSSTIGVLVKLVSEG</sequence>
<feature type="transmembrane region" description="Helical" evidence="1">
    <location>
        <begin position="64"/>
        <end position="86"/>
    </location>
</feature>
<proteinExistence type="predicted"/>
<keyword evidence="3" id="KW-1185">Reference proteome</keyword>
<keyword evidence="1" id="KW-0472">Membrane</keyword>
<organism evidence="2 3">
    <name type="scientific">Blattamonas nauphoetae</name>
    <dbReference type="NCBI Taxonomy" id="2049346"/>
    <lineage>
        <taxon>Eukaryota</taxon>
        <taxon>Metamonada</taxon>
        <taxon>Preaxostyla</taxon>
        <taxon>Oxymonadida</taxon>
        <taxon>Blattamonas</taxon>
    </lineage>
</organism>
<accession>A0ABQ9Y3E6</accession>
<evidence type="ECO:0000256" key="1">
    <source>
        <dbReference type="SAM" id="Phobius"/>
    </source>
</evidence>
<evidence type="ECO:0000313" key="2">
    <source>
        <dbReference type="EMBL" id="KAK2958244.1"/>
    </source>
</evidence>
<reference evidence="2 3" key="1">
    <citation type="journal article" date="2022" name="bioRxiv">
        <title>Genomics of Preaxostyla Flagellates Illuminates Evolutionary Transitions and the Path Towards Mitochondrial Loss.</title>
        <authorList>
            <person name="Novak L.V.F."/>
            <person name="Treitli S.C."/>
            <person name="Pyrih J."/>
            <person name="Halakuc P."/>
            <person name="Pipaliya S.V."/>
            <person name="Vacek V."/>
            <person name="Brzon O."/>
            <person name="Soukal P."/>
            <person name="Eme L."/>
            <person name="Dacks J.B."/>
            <person name="Karnkowska A."/>
            <person name="Elias M."/>
            <person name="Hampl V."/>
        </authorList>
    </citation>
    <scope>NUCLEOTIDE SEQUENCE [LARGE SCALE GENOMIC DNA]</scope>
    <source>
        <strain evidence="2">NAU3</strain>
        <tissue evidence="2">Gut</tissue>
    </source>
</reference>